<evidence type="ECO:0000313" key="9">
    <source>
        <dbReference type="EMBL" id="ANN12897.1"/>
    </source>
</evidence>
<keyword evidence="4" id="KW-0547">Nucleotide-binding</keyword>
<dbReference type="SUPFAM" id="SSF56672">
    <property type="entry name" value="DNA/RNA polymerases"/>
    <property type="match status" value="1"/>
</dbReference>
<dbReference type="EMBL" id="KU200450">
    <property type="protein sequence ID" value="ANN12897.1"/>
    <property type="molecule type" value="Genomic_RNA"/>
</dbReference>
<dbReference type="InterPro" id="IPR043128">
    <property type="entry name" value="Rev_trsase/Diguanyl_cyclase"/>
</dbReference>
<dbReference type="KEGG" id="vg:80527794"/>
<dbReference type="GO" id="GO:0006351">
    <property type="term" value="P:DNA-templated transcription"/>
    <property type="evidence" value="ECO:0007669"/>
    <property type="project" value="InterPro"/>
</dbReference>
<dbReference type="PROSITE" id="PS50507">
    <property type="entry name" value="RDRP_SSRNA_POS"/>
    <property type="match status" value="1"/>
</dbReference>
<dbReference type="GeneID" id="80527794"/>
<evidence type="ECO:0000259" key="8">
    <source>
        <dbReference type="PROSITE" id="PS50507"/>
    </source>
</evidence>
<feature type="coiled-coil region" evidence="6">
    <location>
        <begin position="173"/>
        <end position="200"/>
    </location>
</feature>
<keyword evidence="5" id="KW-0693">Viral RNA replication</keyword>
<keyword evidence="6" id="KW-0175">Coiled coil</keyword>
<evidence type="ECO:0000256" key="2">
    <source>
        <dbReference type="ARBA" id="ARBA00022679"/>
    </source>
</evidence>
<name>A0A193BLB6_9VIRU</name>
<feature type="compositionally biased region" description="Low complexity" evidence="7">
    <location>
        <begin position="7"/>
        <end position="18"/>
    </location>
</feature>
<dbReference type="InterPro" id="IPR043502">
    <property type="entry name" value="DNA/RNA_pol_sf"/>
</dbReference>
<evidence type="ECO:0000256" key="1">
    <source>
        <dbReference type="ARBA" id="ARBA00022484"/>
    </source>
</evidence>
<feature type="region of interest" description="Disordered" evidence="7">
    <location>
        <begin position="1"/>
        <end position="27"/>
    </location>
</feature>
<dbReference type="RefSeq" id="YP_010790416.1">
    <property type="nucleotide sequence ID" value="NC_075420.1"/>
</dbReference>
<dbReference type="GO" id="GO:0039694">
    <property type="term" value="P:viral RNA genome replication"/>
    <property type="evidence" value="ECO:0007669"/>
    <property type="project" value="InterPro"/>
</dbReference>
<evidence type="ECO:0000256" key="5">
    <source>
        <dbReference type="ARBA" id="ARBA00022953"/>
    </source>
</evidence>
<dbReference type="InterPro" id="IPR007094">
    <property type="entry name" value="RNA-dir_pol_PSvirus"/>
</dbReference>
<evidence type="ECO:0000256" key="7">
    <source>
        <dbReference type="SAM" id="MobiDB-lite"/>
    </source>
</evidence>
<evidence type="ECO:0000256" key="4">
    <source>
        <dbReference type="ARBA" id="ARBA00022741"/>
    </source>
</evidence>
<keyword evidence="3" id="KW-0548">Nucleotidyltransferase</keyword>
<organism evidence="9 10">
    <name type="scientific">Zygosaccharomyces bailii virus Z</name>
    <dbReference type="NCBI Taxonomy" id="114871"/>
    <lineage>
        <taxon>Viruses</taxon>
        <taxon>Riboviria</taxon>
        <taxon>Orthornavirae</taxon>
        <taxon>Pisuviricota</taxon>
        <taxon>Duplopiviricetes</taxon>
        <taxon>Durnavirales</taxon>
        <taxon>Amalgaviridae</taxon>
        <taxon>Zybavirus</taxon>
        <taxon>Zybavirus bailii</taxon>
    </lineage>
</organism>
<dbReference type="Proteomes" id="UP000297126">
    <property type="component" value="Segment"/>
</dbReference>
<keyword evidence="2" id="KW-0808">Transferase</keyword>
<keyword evidence="1" id="KW-0696">RNA-directed RNA polymerase</keyword>
<evidence type="ECO:0000256" key="6">
    <source>
        <dbReference type="SAM" id="Coils"/>
    </source>
</evidence>
<accession>A0A193BLB6</accession>
<reference evidence="9 10" key="1">
    <citation type="journal article" date="2016" name="Virus Res.">
        <title>Nucleotide sequence of Zygosaccharomyces bailii virus Z: Evidence for +1 programmed ribosomal frameshifting and for assignment to family Amalgaviridae.</title>
        <authorList>
            <person name="Depierreux D."/>
            <person name="Vong M."/>
            <person name="Nibert M.L."/>
        </authorList>
    </citation>
    <scope>NUCLEOTIDE SEQUENCE [LARGE SCALE GENOMIC DNA]</scope>
    <source>
        <strain evidence="9 10">412</strain>
    </source>
</reference>
<keyword evidence="10" id="KW-1185">Reference proteome</keyword>
<proteinExistence type="predicted"/>
<evidence type="ECO:0000313" key="10">
    <source>
        <dbReference type="Proteomes" id="UP000297126"/>
    </source>
</evidence>
<protein>
    <submittedName>
        <fullName evidence="9">Putative CP/RdRp fusion protein</fullName>
    </submittedName>
</protein>
<dbReference type="GO" id="GO:0000166">
    <property type="term" value="F:nucleotide binding"/>
    <property type="evidence" value="ECO:0007669"/>
    <property type="project" value="UniProtKB-KW"/>
</dbReference>
<dbReference type="GO" id="GO:0003723">
    <property type="term" value="F:RNA binding"/>
    <property type="evidence" value="ECO:0007669"/>
    <property type="project" value="InterPro"/>
</dbReference>
<feature type="domain" description="RdRp catalytic" evidence="8">
    <location>
        <begin position="556"/>
        <end position="677"/>
    </location>
</feature>
<sequence length="1012" mass="118755">MEKDGKSSTWSSFSTALSEIQKERVPGLEEKTSIDFEVDGKRYSLVSSRKPTDREVELKSLIPSAILTEQLLSNEHIGKYFERIRKALIVKNTQADLVELLNSFTTVLTNIHQVSLYIEHHPDTTAVAKSFENYKLKKDLSKWKLDMLNSLSTVDGRVQIHVNEILAMFHGVKNAAQKDAQMKEEKARKLMKQQVELARQEFEERIKHVRPFQGLMLLTGSFKEQSDRVHEMARQEWMSLPDTEKSSDYDAWAQAWWATRKDGEIFAVLESTVMTEEFLEFFSQHWLFEADRLTWSRRFKQSVSRYGYGFNKEKKIDTKFKNLKKINNIQKHPPLVGRGPCQRNLFFENTLRSMGGSEVRAIDLYKNYGRFGGSRVDSILYMKNFDKKYPTLDLDWKSNKEWCFEIFGKVNHIKLFDMEYCLDVPDVPSDTSPGITYKRLGFIKKADALPVCLSHLRDVLKKIEKHELQTLPEIAWCIAGRPKFTELNKAFQKVYDRQSVGRSIWVSDMEEAILSRHFTRYIDKNITGTPTFHKIMINFDKVKDAKHLQNWVEQYDYIIEADYSKFDSSVPACVVRKAFQIFKELFVSFDHTTATVYDFLIENFLNSKVDLSDGRLLQKFGGVPSGSGFTSIIGSICNYIMLDTCFMKMGLDKNRWSAIVYGDDCLIGIKKPLHKHEDSAFKIRKLMLKFMQLLFDITLDPKDTKLVCEKYVSVIIPEYDEDTTNGTSLLKPSKITRIEKEPDTFLLSNSSSHRWWYSFEKTWKFLGYSLTCDGRLIRPTRDVLARIYNPEKPVKSWDEHVTLLKMAYLENYENAHTRNRIYHYLMDAWWVIHHGCPQRALPDVDYTVSKGRCFHRYTNHYVHLRWEPSLQGFHNFFDNFDFNMLKLHIQVSLNEFYYSRVKRGRLSSSLFDMSMRPAHYHSVAYLCKKLGMVTPQVTTAYTYSKEWFHSHPGMLKNIKKVLRKRMQFYHQDGGRKKFKKMLQNFKKIRQEFSFLYPNKPFTIHNPDIIAAL</sequence>
<evidence type="ECO:0000256" key="3">
    <source>
        <dbReference type="ARBA" id="ARBA00022695"/>
    </source>
</evidence>
<dbReference type="InterPro" id="IPR001205">
    <property type="entry name" value="RNA-dir_pol_C"/>
</dbReference>
<dbReference type="Gene3D" id="3.30.70.270">
    <property type="match status" value="1"/>
</dbReference>
<dbReference type="GO" id="GO:0003968">
    <property type="term" value="F:RNA-directed RNA polymerase activity"/>
    <property type="evidence" value="ECO:0007669"/>
    <property type="project" value="UniProtKB-KW"/>
</dbReference>
<dbReference type="Pfam" id="PF00680">
    <property type="entry name" value="RdRP_1"/>
    <property type="match status" value="1"/>
</dbReference>